<organism evidence="3 4">
    <name type="scientific">Linnemannia exigua</name>
    <dbReference type="NCBI Taxonomy" id="604196"/>
    <lineage>
        <taxon>Eukaryota</taxon>
        <taxon>Fungi</taxon>
        <taxon>Fungi incertae sedis</taxon>
        <taxon>Mucoromycota</taxon>
        <taxon>Mortierellomycotina</taxon>
        <taxon>Mortierellomycetes</taxon>
        <taxon>Mortierellales</taxon>
        <taxon>Mortierellaceae</taxon>
        <taxon>Linnemannia</taxon>
    </lineage>
</organism>
<accession>A0AAD4H9W4</accession>
<keyword evidence="2" id="KW-1133">Transmembrane helix</keyword>
<evidence type="ECO:0000313" key="4">
    <source>
        <dbReference type="Proteomes" id="UP001194580"/>
    </source>
</evidence>
<comment type="caution">
    <text evidence="3">The sequence shown here is derived from an EMBL/GenBank/DDBJ whole genome shotgun (WGS) entry which is preliminary data.</text>
</comment>
<gene>
    <name evidence="3" type="ORF">BGZ95_000386</name>
</gene>
<feature type="compositionally biased region" description="Low complexity" evidence="1">
    <location>
        <begin position="96"/>
        <end position="130"/>
    </location>
</feature>
<keyword evidence="2" id="KW-0472">Membrane</keyword>
<keyword evidence="2" id="KW-0812">Transmembrane</keyword>
<protein>
    <submittedName>
        <fullName evidence="3">Uncharacterized protein</fullName>
    </submittedName>
</protein>
<evidence type="ECO:0000256" key="1">
    <source>
        <dbReference type="SAM" id="MobiDB-lite"/>
    </source>
</evidence>
<name>A0AAD4H9W4_9FUNG</name>
<dbReference type="EMBL" id="JAAAIL010000107">
    <property type="protein sequence ID" value="KAG0279723.1"/>
    <property type="molecule type" value="Genomic_DNA"/>
</dbReference>
<evidence type="ECO:0000256" key="2">
    <source>
        <dbReference type="SAM" id="Phobius"/>
    </source>
</evidence>
<dbReference type="AlphaFoldDB" id="A0AAD4H9W4"/>
<feature type="region of interest" description="Disordered" evidence="1">
    <location>
        <begin position="81"/>
        <end position="130"/>
    </location>
</feature>
<reference evidence="3" key="1">
    <citation type="journal article" date="2020" name="Fungal Divers.">
        <title>Resolving the Mortierellaceae phylogeny through synthesis of multi-gene phylogenetics and phylogenomics.</title>
        <authorList>
            <person name="Vandepol N."/>
            <person name="Liber J."/>
            <person name="Desiro A."/>
            <person name="Na H."/>
            <person name="Kennedy M."/>
            <person name="Barry K."/>
            <person name="Grigoriev I.V."/>
            <person name="Miller A.N."/>
            <person name="O'Donnell K."/>
            <person name="Stajich J.E."/>
            <person name="Bonito G."/>
        </authorList>
    </citation>
    <scope>NUCLEOTIDE SEQUENCE</scope>
    <source>
        <strain evidence="3">NRRL 28262</strain>
    </source>
</reference>
<keyword evidence="4" id="KW-1185">Reference proteome</keyword>
<sequence length="470" mass="51913">MELDRDQEEAVIRKYQEHKMHVLCSNCNEKGRFQRDTHKGGRLHFTCQGAYSAAEGNSGTCNKSLTEAVMEGLLDEVIASNSTDKKKDKGNCNVGASAQPSSSSTATSTQPSSSSAATSTTNNNVSTTTTSKASTYGACGSLLPPNSPPSGVTMTNFIEERILSDEQVTQTYRNINVPIKNQLERFHQKLLFYLRLDLLLPWLRAHSMNAGVNLYFLSATSDDGTKRTDDFSKITEVFPPGTKFKMTHRCEHWNMWPEVTKEDLKANAGKPRKINGPEYPANRTFRPSQQGGFGCHGNINSDVQWVRLIKDGPLVGLCTVEYNCCFGHKLGQRKRMYVVRTRAAVKAPSSRITLSKYDFAFGEFDEFGGSDDGSNDRSDHEANVERWSREEAQLMARARNKSTGSLIDNFVGINIFLSTGINIFLSTGINIFLSTGIYFFLSTSTNIFLSSDLSIFVGCSFIFGGAAGRV</sequence>
<feature type="transmembrane region" description="Helical" evidence="2">
    <location>
        <begin position="415"/>
        <end position="440"/>
    </location>
</feature>
<proteinExistence type="predicted"/>
<feature type="transmembrane region" description="Helical" evidence="2">
    <location>
        <begin position="447"/>
        <end position="467"/>
    </location>
</feature>
<evidence type="ECO:0000313" key="3">
    <source>
        <dbReference type="EMBL" id="KAG0279723.1"/>
    </source>
</evidence>
<dbReference type="Proteomes" id="UP001194580">
    <property type="component" value="Unassembled WGS sequence"/>
</dbReference>